<evidence type="ECO:0000313" key="3">
    <source>
        <dbReference type="EMBL" id="QEA40571.1"/>
    </source>
</evidence>
<reference evidence="3 4" key="1">
    <citation type="submission" date="2019-06" db="EMBL/GenBank/DDBJ databases">
        <title>Genome analyses of bacteria isolated from kimchi.</title>
        <authorList>
            <person name="Lee S."/>
            <person name="Ahn S."/>
            <person name="Roh S."/>
        </authorList>
    </citation>
    <scope>NUCLEOTIDE SEQUENCE [LARGE SCALE GENOMIC DNA]</scope>
    <source>
        <strain evidence="3 4">CBA4606</strain>
    </source>
</reference>
<keyword evidence="4" id="KW-1185">Reference proteome</keyword>
<dbReference type="OrthoDB" id="8140134at2"/>
<dbReference type="Proteomes" id="UP000321272">
    <property type="component" value="Chromosome"/>
</dbReference>
<feature type="compositionally biased region" description="Gly residues" evidence="1">
    <location>
        <begin position="132"/>
        <end position="142"/>
    </location>
</feature>
<feature type="compositionally biased region" description="Gly residues" evidence="1">
    <location>
        <begin position="94"/>
        <end position="122"/>
    </location>
</feature>
<feature type="compositionally biased region" description="Basic and acidic residues" evidence="1">
    <location>
        <begin position="61"/>
        <end position="81"/>
    </location>
</feature>
<evidence type="ECO:0000256" key="1">
    <source>
        <dbReference type="SAM" id="MobiDB-lite"/>
    </source>
</evidence>
<feature type="signal peptide" evidence="2">
    <location>
        <begin position="1"/>
        <end position="30"/>
    </location>
</feature>
<protein>
    <recommendedName>
        <fullName evidence="5">DUF4148 domain-containing protein</fullName>
    </recommendedName>
</protein>
<organism evidence="3 4">
    <name type="scientific">Pistricoccus aurantiacus</name>
    <dbReference type="NCBI Taxonomy" id="1883414"/>
    <lineage>
        <taxon>Bacteria</taxon>
        <taxon>Pseudomonadati</taxon>
        <taxon>Pseudomonadota</taxon>
        <taxon>Gammaproteobacteria</taxon>
        <taxon>Oceanospirillales</taxon>
        <taxon>Halomonadaceae</taxon>
        <taxon>Pistricoccus</taxon>
    </lineage>
</organism>
<sequence length="155" mass="17048">MKQQQVPTAVAVAVALSLSAMMTLTTPALAQSDDQPVYGSQLMNDQERQTYRSQMRNAATPEERERIRTEHHEQMQKRAKEQGVTLPEMPRQGMGQGQGMQQGQGQGMQQGQGMGQGRGMQQGQGQDMQQGQGMGQGQGMQQGQGMKRQNRDANN</sequence>
<proteinExistence type="predicted"/>
<evidence type="ECO:0008006" key="5">
    <source>
        <dbReference type="Google" id="ProtNLM"/>
    </source>
</evidence>
<feature type="chain" id="PRO_5023075748" description="DUF4148 domain-containing protein" evidence="2">
    <location>
        <begin position="31"/>
        <end position="155"/>
    </location>
</feature>
<evidence type="ECO:0000313" key="4">
    <source>
        <dbReference type="Proteomes" id="UP000321272"/>
    </source>
</evidence>
<dbReference type="EMBL" id="CP042382">
    <property type="protein sequence ID" value="QEA40571.1"/>
    <property type="molecule type" value="Genomic_DNA"/>
</dbReference>
<dbReference type="KEGG" id="paur:FGL86_16790"/>
<feature type="region of interest" description="Disordered" evidence="1">
    <location>
        <begin position="28"/>
        <end position="155"/>
    </location>
</feature>
<accession>A0A5B8SVY2</accession>
<keyword evidence="2" id="KW-0732">Signal</keyword>
<name>A0A5B8SVY2_9GAMM</name>
<evidence type="ECO:0000256" key="2">
    <source>
        <dbReference type="SAM" id="SignalP"/>
    </source>
</evidence>
<dbReference type="RefSeq" id="WP_147185838.1">
    <property type="nucleotide sequence ID" value="NZ_CP042382.1"/>
</dbReference>
<dbReference type="AlphaFoldDB" id="A0A5B8SVY2"/>
<gene>
    <name evidence="3" type="ORF">FGL86_16790</name>
</gene>